<keyword evidence="4" id="KW-0862">Zinc</keyword>
<keyword evidence="3" id="KW-0479">Metal-binding</keyword>
<name>A0A8S9X6Y0_APOLU</name>
<evidence type="ECO:0008006" key="14">
    <source>
        <dbReference type="Google" id="ProtNLM"/>
    </source>
</evidence>
<evidence type="ECO:0000313" key="13">
    <source>
        <dbReference type="Proteomes" id="UP000466442"/>
    </source>
</evidence>
<dbReference type="InterPro" id="IPR001478">
    <property type="entry name" value="PDZ"/>
</dbReference>
<dbReference type="PANTHER" id="PTHR21519:SF1">
    <property type="entry name" value="PDZ DOMAIN-CONTAINING PROTEIN 8"/>
    <property type="match status" value="1"/>
</dbReference>
<dbReference type="GO" id="GO:0046872">
    <property type="term" value="F:metal ion binding"/>
    <property type="evidence" value="ECO:0007669"/>
    <property type="project" value="UniProtKB-KW"/>
</dbReference>
<dbReference type="PROSITE" id="PS50106">
    <property type="entry name" value="PDZ"/>
    <property type="match status" value="1"/>
</dbReference>
<dbReference type="GO" id="GO:0016020">
    <property type="term" value="C:membrane"/>
    <property type="evidence" value="ECO:0007669"/>
    <property type="project" value="UniProtKB-SubCell"/>
</dbReference>
<accession>A0A8S9X6Y0</accession>
<dbReference type="EMBL" id="WIXP02000009">
    <property type="protein sequence ID" value="KAF6204752.1"/>
    <property type="molecule type" value="Genomic_DNA"/>
</dbReference>
<dbReference type="Pfam" id="PF26547">
    <property type="entry name" value="PDZD8_N"/>
    <property type="match status" value="1"/>
</dbReference>
<proteinExistence type="predicted"/>
<dbReference type="Gene3D" id="3.30.60.20">
    <property type="match status" value="1"/>
</dbReference>
<dbReference type="AlphaFoldDB" id="A0A8S9X6Y0"/>
<dbReference type="InterPro" id="IPR058801">
    <property type="entry name" value="PDZD8_N"/>
</dbReference>
<evidence type="ECO:0000259" key="11">
    <source>
        <dbReference type="PROSITE" id="PS51847"/>
    </source>
</evidence>
<dbReference type="SMART" id="SM00109">
    <property type="entry name" value="C1"/>
    <property type="match status" value="1"/>
</dbReference>
<keyword evidence="13" id="KW-1185">Reference proteome</keyword>
<dbReference type="PROSITE" id="PS00479">
    <property type="entry name" value="ZF_DAG_PE_1"/>
    <property type="match status" value="1"/>
</dbReference>
<sequence>MIDIFIVLFLIVLAFVAGVVVTLGAEWYMFNLYINNQPYVGPSNEPSVSNYELPKIIPDQNSSGKEPAGALNAMLQFLFQECRNTKRVRRWFRQKLTLELEELLTRTATGRLFENIVLRDLNLGNHLPAIRSIEVKTLNVDSSTKLINDVELCLDLDYSGGFQLSIDASLRLAKFAQVSVKVSELSGPARLKFTRHPYTHWNFSFYSDPHIQLNVESQFQGRSLPQINSIIASQIRKALKRKHTLPFYKIRYKPFFVKAILDSLEEGEVLEPAAGTLELTIIEATRLGEIDGSVYCNVAIDNTAWIEMTQSGSANYLTVDVTIHKQPNQPLGVSFKQEFISDKYQVCCVVDNITSSLVYDLKVGDIVIFVDGKAVQSLNSLNKLIRHSQQKFVLRVERKMKSLVGSDANKPLEFTEPFGLRSRGAASGDRTDSDSSNPPSSSESPAKRSISGSPEHAKVPSRWSLTESEVEINYPQMFTTRDLPCSKVVQFNETFKIQVYPDHRFLNLSLWKRGTDKNVLLGHISLPVASHCCPPTVGHRVSTFSLLPPNPSIANSLSNDLSSHPGFEPCLCFGDVLLSFAFSPSNGAPQNQTSQPKEATPSVPVVAQPPPVTITTVPAGPTVDAAPTFEHDFVRTHFEKVTQCGFCFKKIWLKDALQCQGCMMSCHKKCAVKAQAGASCARKSRRPSVQPEIPTPSEDTVSQGRTLGNLIANVANRSMRRAGSATNLAPPGMDGSNTSSVSLPPSPNHSPSPSRKWLFIPVTSLAEEGLFNLSTSSDDEIGQALDLLLSRPHDEEVMDAAKASGKMLFAELPPAARKLKIDAMIGKLKDAIDSESLNHHALQKEEQSLENAAAKAKVAFLAGKSEERLQALAVLMLHCCSGLQDYQESNYSSYSD</sequence>
<dbReference type="InterPro" id="IPR002219">
    <property type="entry name" value="PKC_DAG/PE"/>
</dbReference>
<keyword evidence="7" id="KW-0472">Membrane</keyword>
<evidence type="ECO:0000256" key="2">
    <source>
        <dbReference type="ARBA" id="ARBA00022448"/>
    </source>
</evidence>
<feature type="compositionally biased region" description="Polar residues" evidence="8">
    <location>
        <begin position="587"/>
        <end position="597"/>
    </location>
</feature>
<feature type="region of interest" description="Disordered" evidence="8">
    <location>
        <begin position="419"/>
        <end position="462"/>
    </location>
</feature>
<feature type="region of interest" description="Disordered" evidence="8">
    <location>
        <begin position="587"/>
        <end position="609"/>
    </location>
</feature>
<dbReference type="PANTHER" id="PTHR21519">
    <property type="entry name" value="PDZ DOMAIN-CONTAINING PROTEIN 8"/>
    <property type="match status" value="1"/>
</dbReference>
<gene>
    <name evidence="12" type="ORF">GE061_018914</name>
</gene>
<dbReference type="CDD" id="cd21674">
    <property type="entry name" value="SMP_PDZD8"/>
    <property type="match status" value="1"/>
</dbReference>
<comment type="subcellular location">
    <subcellularLocation>
        <location evidence="1">Membrane</location>
    </subcellularLocation>
</comment>
<dbReference type="GO" id="GO:1990456">
    <property type="term" value="P:mitochondrion-endoplasmic reticulum membrane tethering"/>
    <property type="evidence" value="ECO:0007669"/>
    <property type="project" value="InterPro"/>
</dbReference>
<evidence type="ECO:0000259" key="10">
    <source>
        <dbReference type="PROSITE" id="PS50106"/>
    </source>
</evidence>
<organism evidence="12 13">
    <name type="scientific">Apolygus lucorum</name>
    <name type="common">Small green plant bug</name>
    <name type="synonym">Lygocoris lucorum</name>
    <dbReference type="NCBI Taxonomy" id="248454"/>
    <lineage>
        <taxon>Eukaryota</taxon>
        <taxon>Metazoa</taxon>
        <taxon>Ecdysozoa</taxon>
        <taxon>Arthropoda</taxon>
        <taxon>Hexapoda</taxon>
        <taxon>Insecta</taxon>
        <taxon>Pterygota</taxon>
        <taxon>Neoptera</taxon>
        <taxon>Paraneoptera</taxon>
        <taxon>Hemiptera</taxon>
        <taxon>Heteroptera</taxon>
        <taxon>Panheteroptera</taxon>
        <taxon>Cimicomorpha</taxon>
        <taxon>Miridae</taxon>
        <taxon>Mirini</taxon>
        <taxon>Apolygus</taxon>
    </lineage>
</organism>
<keyword evidence="5" id="KW-0445">Lipid transport</keyword>
<dbReference type="GO" id="GO:0006869">
    <property type="term" value="P:lipid transport"/>
    <property type="evidence" value="ECO:0007669"/>
    <property type="project" value="UniProtKB-KW"/>
</dbReference>
<evidence type="ECO:0000256" key="8">
    <source>
        <dbReference type="SAM" id="MobiDB-lite"/>
    </source>
</evidence>
<dbReference type="SUPFAM" id="SSF50156">
    <property type="entry name" value="PDZ domain-like"/>
    <property type="match status" value="1"/>
</dbReference>
<dbReference type="OrthoDB" id="10004596at2759"/>
<keyword evidence="2" id="KW-0813">Transport</keyword>
<dbReference type="GO" id="GO:0008289">
    <property type="term" value="F:lipid binding"/>
    <property type="evidence" value="ECO:0007669"/>
    <property type="project" value="UniProtKB-KW"/>
</dbReference>
<protein>
    <recommendedName>
        <fullName evidence="14">PDZ domain-containing protein 8</fullName>
    </recommendedName>
</protein>
<evidence type="ECO:0000256" key="7">
    <source>
        <dbReference type="ARBA" id="ARBA00023136"/>
    </source>
</evidence>
<feature type="domain" description="PDZ" evidence="10">
    <location>
        <begin position="320"/>
        <end position="400"/>
    </location>
</feature>
<feature type="domain" description="Phorbol-ester/DAG-type" evidence="9">
    <location>
        <begin position="630"/>
        <end position="680"/>
    </location>
</feature>
<dbReference type="Gene3D" id="2.30.42.10">
    <property type="match status" value="1"/>
</dbReference>
<comment type="caution">
    <text evidence="12">The sequence shown here is derived from an EMBL/GenBank/DDBJ whole genome shotgun (WGS) entry which is preliminary data.</text>
</comment>
<dbReference type="InterPro" id="IPR039275">
    <property type="entry name" value="PDZD8"/>
</dbReference>
<evidence type="ECO:0000256" key="3">
    <source>
        <dbReference type="ARBA" id="ARBA00022723"/>
    </source>
</evidence>
<dbReference type="CDD" id="cd20825">
    <property type="entry name" value="C1_PDZD8"/>
    <property type="match status" value="1"/>
</dbReference>
<feature type="region of interest" description="Disordered" evidence="8">
    <location>
        <begin position="684"/>
        <end position="703"/>
    </location>
</feature>
<dbReference type="InterPro" id="IPR031468">
    <property type="entry name" value="SMP_LBD"/>
</dbReference>
<dbReference type="PROSITE" id="PS51847">
    <property type="entry name" value="SMP"/>
    <property type="match status" value="1"/>
</dbReference>
<keyword evidence="6" id="KW-0446">Lipid-binding</keyword>
<evidence type="ECO:0000256" key="1">
    <source>
        <dbReference type="ARBA" id="ARBA00004370"/>
    </source>
</evidence>
<dbReference type="SUPFAM" id="SSF57889">
    <property type="entry name" value="Cysteine-rich domain"/>
    <property type="match status" value="1"/>
</dbReference>
<dbReference type="PROSITE" id="PS50081">
    <property type="entry name" value="ZF_DAG_PE_2"/>
    <property type="match status" value="1"/>
</dbReference>
<evidence type="ECO:0000256" key="4">
    <source>
        <dbReference type="ARBA" id="ARBA00022833"/>
    </source>
</evidence>
<evidence type="ECO:0000313" key="12">
    <source>
        <dbReference type="EMBL" id="KAF6204752.1"/>
    </source>
</evidence>
<feature type="domain" description="SMP-LTD" evidence="11">
    <location>
        <begin position="67"/>
        <end position="254"/>
    </location>
</feature>
<feature type="region of interest" description="Disordered" evidence="8">
    <location>
        <begin position="722"/>
        <end position="754"/>
    </location>
</feature>
<evidence type="ECO:0000259" key="9">
    <source>
        <dbReference type="PROSITE" id="PS50081"/>
    </source>
</evidence>
<dbReference type="GO" id="GO:0044233">
    <property type="term" value="C:mitochondria-associated endoplasmic reticulum membrane contact site"/>
    <property type="evidence" value="ECO:0007669"/>
    <property type="project" value="InterPro"/>
</dbReference>
<dbReference type="GO" id="GO:0051560">
    <property type="term" value="P:mitochondrial calcium ion homeostasis"/>
    <property type="evidence" value="ECO:0007669"/>
    <property type="project" value="InterPro"/>
</dbReference>
<dbReference type="InterPro" id="IPR046349">
    <property type="entry name" value="C1-like_sf"/>
</dbReference>
<feature type="compositionally biased region" description="Low complexity" evidence="8">
    <location>
        <begin position="434"/>
        <end position="444"/>
    </location>
</feature>
<evidence type="ECO:0000256" key="5">
    <source>
        <dbReference type="ARBA" id="ARBA00023055"/>
    </source>
</evidence>
<evidence type="ECO:0000256" key="6">
    <source>
        <dbReference type="ARBA" id="ARBA00023121"/>
    </source>
</evidence>
<dbReference type="InterPro" id="IPR036034">
    <property type="entry name" value="PDZ_sf"/>
</dbReference>
<dbReference type="Proteomes" id="UP000466442">
    <property type="component" value="Linkage Group LG9"/>
</dbReference>
<dbReference type="GO" id="GO:0005739">
    <property type="term" value="C:mitochondrion"/>
    <property type="evidence" value="ECO:0007669"/>
    <property type="project" value="GOC"/>
</dbReference>
<reference evidence="12" key="1">
    <citation type="journal article" date="2021" name="Mol. Ecol. Resour.">
        <title>Apolygus lucorum genome provides insights into omnivorousness and mesophyll feeding.</title>
        <authorList>
            <person name="Liu Y."/>
            <person name="Liu H."/>
            <person name="Wang H."/>
            <person name="Huang T."/>
            <person name="Liu B."/>
            <person name="Yang B."/>
            <person name="Yin L."/>
            <person name="Li B."/>
            <person name="Zhang Y."/>
            <person name="Zhang S."/>
            <person name="Jiang F."/>
            <person name="Zhang X."/>
            <person name="Ren Y."/>
            <person name="Wang B."/>
            <person name="Wang S."/>
            <person name="Lu Y."/>
            <person name="Wu K."/>
            <person name="Fan W."/>
            <person name="Wang G."/>
        </authorList>
    </citation>
    <scope>NUCLEOTIDE SEQUENCE</scope>
    <source>
        <strain evidence="12">12Hb</strain>
    </source>
</reference>